<dbReference type="InterPro" id="IPR029510">
    <property type="entry name" value="Ald_DH_CS_GLU"/>
</dbReference>
<dbReference type="InterPro" id="IPR016160">
    <property type="entry name" value="Ald_DH_CS_CYS"/>
</dbReference>
<evidence type="ECO:0000256" key="7">
    <source>
        <dbReference type="SAM" id="Phobius"/>
    </source>
</evidence>
<evidence type="ECO:0000256" key="6">
    <source>
        <dbReference type="RuleBase" id="RU003345"/>
    </source>
</evidence>
<dbReference type="Proteomes" id="UP000799776">
    <property type="component" value="Unassembled WGS sequence"/>
</dbReference>
<dbReference type="PANTHER" id="PTHR11699">
    <property type="entry name" value="ALDEHYDE DEHYDROGENASE-RELATED"/>
    <property type="match status" value="1"/>
</dbReference>
<dbReference type="Pfam" id="PF00171">
    <property type="entry name" value="Aldedh"/>
    <property type="match status" value="1"/>
</dbReference>
<keyword evidence="2 6" id="KW-0560">Oxidoreductase</keyword>
<keyword evidence="10" id="KW-1185">Reference proteome</keyword>
<feature type="active site" evidence="5">
    <location>
        <position position="310"/>
    </location>
</feature>
<reference evidence="9" key="1">
    <citation type="journal article" date="2020" name="Stud. Mycol.">
        <title>101 Dothideomycetes genomes: a test case for predicting lifestyles and emergence of pathogens.</title>
        <authorList>
            <person name="Haridas S."/>
            <person name="Albert R."/>
            <person name="Binder M."/>
            <person name="Bloem J."/>
            <person name="Labutti K."/>
            <person name="Salamov A."/>
            <person name="Andreopoulos B."/>
            <person name="Baker S."/>
            <person name="Barry K."/>
            <person name="Bills G."/>
            <person name="Bluhm B."/>
            <person name="Cannon C."/>
            <person name="Castanera R."/>
            <person name="Culley D."/>
            <person name="Daum C."/>
            <person name="Ezra D."/>
            <person name="Gonzalez J."/>
            <person name="Henrissat B."/>
            <person name="Kuo A."/>
            <person name="Liang C."/>
            <person name="Lipzen A."/>
            <person name="Lutzoni F."/>
            <person name="Magnuson J."/>
            <person name="Mondo S."/>
            <person name="Nolan M."/>
            <person name="Ohm R."/>
            <person name="Pangilinan J."/>
            <person name="Park H.-J."/>
            <person name="Ramirez L."/>
            <person name="Alfaro M."/>
            <person name="Sun H."/>
            <person name="Tritt A."/>
            <person name="Yoshinaga Y."/>
            <person name="Zwiers L.-H."/>
            <person name="Turgeon B."/>
            <person name="Goodwin S."/>
            <person name="Spatafora J."/>
            <person name="Crous P."/>
            <person name="Grigoriev I."/>
        </authorList>
    </citation>
    <scope>NUCLEOTIDE SEQUENCE</scope>
    <source>
        <strain evidence="9">CBS 121410</strain>
    </source>
</reference>
<gene>
    <name evidence="9" type="ORF">K490DRAFT_51114</name>
</gene>
<dbReference type="GO" id="GO:0004029">
    <property type="term" value="F:aldehyde dehydrogenase (NAD+) activity"/>
    <property type="evidence" value="ECO:0007669"/>
    <property type="project" value="UniProtKB-EC"/>
</dbReference>
<keyword evidence="7" id="KW-1133">Transmembrane helix</keyword>
<dbReference type="Gene3D" id="3.40.309.10">
    <property type="entry name" value="Aldehyde Dehydrogenase, Chain A, domain 2"/>
    <property type="match status" value="1"/>
</dbReference>
<dbReference type="AlphaFoldDB" id="A0A9P4HL83"/>
<dbReference type="InterPro" id="IPR015590">
    <property type="entry name" value="Aldehyde_DH_dom"/>
</dbReference>
<feature type="domain" description="Aldehyde dehydrogenase" evidence="8">
    <location>
        <begin position="71"/>
        <end position="552"/>
    </location>
</feature>
<evidence type="ECO:0000313" key="9">
    <source>
        <dbReference type="EMBL" id="KAF2083649.1"/>
    </source>
</evidence>
<dbReference type="SUPFAM" id="SSF53720">
    <property type="entry name" value="ALDH-like"/>
    <property type="match status" value="1"/>
</dbReference>
<comment type="catalytic activity">
    <reaction evidence="4">
        <text>an aldehyde + NAD(+) + H2O = a carboxylate + NADH + 2 H(+)</text>
        <dbReference type="Rhea" id="RHEA:16185"/>
        <dbReference type="ChEBI" id="CHEBI:15377"/>
        <dbReference type="ChEBI" id="CHEBI:15378"/>
        <dbReference type="ChEBI" id="CHEBI:17478"/>
        <dbReference type="ChEBI" id="CHEBI:29067"/>
        <dbReference type="ChEBI" id="CHEBI:57540"/>
        <dbReference type="ChEBI" id="CHEBI:57945"/>
        <dbReference type="EC" id="1.2.1.3"/>
    </reaction>
</comment>
<name>A0A9P4HL83_9PEZI</name>
<sequence length="608" mass="65328">MDFSFLQDGYGSQPYILLGVSVATTIVALLWLIFDDPEPAVDFTVAPPEQCHPGWKGEVLEKPSLKVAGSDAIQCYCPADGRLLGHIQPAKPDDIDQAIADAKEAQVEWARTSFAQRRRVLKTILKFILENQETISTAACLDSGKTRIDSSFGEILVTAEKLKWTIAHGEKALKPERRPTNFLMMYKVNEVHWEPLGVIAACVSWNYPFHNLLGPIISALFSGNAILVKVSEQTAWSSQYFTSIVHGALSACGFGHLAPSLVRSLVCWPSVAPHLTSHPGISHITFIGSRPVAHAVCESAAKALTPVCVELGGKDAAIVLDDVRDLEKVGHILLRGVFQAAGQNCVGMERIIALDGIYDRLLAFLTPRIRALRQGSVLASPNSTSTSSTDKSLDIDVGASISDASFTRLESLIADAVSAGATLLAGGQRHHHPSHPSGHYFAPTLLANVTPSMRIAQEECFGPILLLMRASSIPAAITIANSTPYGLGASVFGSSRSALAHITRNLEAGMVSVNDFAVYYAVQLPFGGVKGSGYGRFAGEEGLRGICNTKAVCRDRWPGWVETGIPEPLRLPVPRMGRGWEVARGVVELGYGLGWGQRVGGLRKIIGI</sequence>
<organism evidence="9 10">
    <name type="scientific">Saccharata proteae CBS 121410</name>
    <dbReference type="NCBI Taxonomy" id="1314787"/>
    <lineage>
        <taxon>Eukaryota</taxon>
        <taxon>Fungi</taxon>
        <taxon>Dikarya</taxon>
        <taxon>Ascomycota</taxon>
        <taxon>Pezizomycotina</taxon>
        <taxon>Dothideomycetes</taxon>
        <taxon>Dothideomycetes incertae sedis</taxon>
        <taxon>Botryosphaeriales</taxon>
        <taxon>Saccharataceae</taxon>
        <taxon>Saccharata</taxon>
    </lineage>
</organism>
<comment type="similarity">
    <text evidence="1 6">Belongs to the aldehyde dehydrogenase family.</text>
</comment>
<dbReference type="Gene3D" id="3.40.605.10">
    <property type="entry name" value="Aldehyde Dehydrogenase, Chain A, domain 1"/>
    <property type="match status" value="1"/>
</dbReference>
<dbReference type="EMBL" id="ML978766">
    <property type="protein sequence ID" value="KAF2083649.1"/>
    <property type="molecule type" value="Genomic_DNA"/>
</dbReference>
<dbReference type="CDD" id="cd07098">
    <property type="entry name" value="ALDH_F15-22"/>
    <property type="match status" value="1"/>
</dbReference>
<accession>A0A9P4HL83</accession>
<dbReference type="PROSITE" id="PS00070">
    <property type="entry name" value="ALDEHYDE_DEHYDR_CYS"/>
    <property type="match status" value="1"/>
</dbReference>
<dbReference type="FunFam" id="3.40.309.10:FF:000024">
    <property type="entry name" value="Betaine aldehyde dehydrogenase"/>
    <property type="match status" value="1"/>
</dbReference>
<keyword evidence="7" id="KW-0472">Membrane</keyword>
<comment type="caution">
    <text evidence="9">The sequence shown here is derived from an EMBL/GenBank/DDBJ whole genome shotgun (WGS) entry which is preliminary data.</text>
</comment>
<evidence type="ECO:0000256" key="1">
    <source>
        <dbReference type="ARBA" id="ARBA00009986"/>
    </source>
</evidence>
<evidence type="ECO:0000256" key="5">
    <source>
        <dbReference type="PROSITE-ProRule" id="PRU10007"/>
    </source>
</evidence>
<protein>
    <recommendedName>
        <fullName evidence="3">aldehyde dehydrogenase (NAD(+))</fullName>
        <ecNumber evidence="3">1.2.1.3</ecNumber>
    </recommendedName>
</protein>
<dbReference type="InterPro" id="IPR016161">
    <property type="entry name" value="Ald_DH/histidinol_DH"/>
</dbReference>
<evidence type="ECO:0000259" key="8">
    <source>
        <dbReference type="Pfam" id="PF00171"/>
    </source>
</evidence>
<dbReference type="InterPro" id="IPR016163">
    <property type="entry name" value="Ald_DH_C"/>
</dbReference>
<dbReference type="InterPro" id="IPR016162">
    <property type="entry name" value="Ald_DH_N"/>
</dbReference>
<evidence type="ECO:0000313" key="10">
    <source>
        <dbReference type="Proteomes" id="UP000799776"/>
    </source>
</evidence>
<dbReference type="OrthoDB" id="310895at2759"/>
<dbReference type="EC" id="1.2.1.3" evidence="3"/>
<evidence type="ECO:0000256" key="2">
    <source>
        <dbReference type="ARBA" id="ARBA00023002"/>
    </source>
</evidence>
<keyword evidence="7" id="KW-0812">Transmembrane</keyword>
<evidence type="ECO:0000256" key="4">
    <source>
        <dbReference type="ARBA" id="ARBA00049194"/>
    </source>
</evidence>
<proteinExistence type="inferred from homology"/>
<feature type="transmembrane region" description="Helical" evidence="7">
    <location>
        <begin position="15"/>
        <end position="34"/>
    </location>
</feature>
<evidence type="ECO:0000256" key="3">
    <source>
        <dbReference type="ARBA" id="ARBA00024226"/>
    </source>
</evidence>
<dbReference type="PROSITE" id="PS00687">
    <property type="entry name" value="ALDEHYDE_DEHYDR_GLU"/>
    <property type="match status" value="1"/>
</dbReference>